<comment type="similarity">
    <text evidence="3">Belongs to the PDGF/VEGF growth factor family.</text>
</comment>
<comment type="caution">
    <text evidence="6">The sequence shown here is derived from an EMBL/GenBank/DDBJ whole genome shotgun (WGS) entry which is preliminary data.</text>
</comment>
<accession>A0ABD1JFJ9</accession>
<evidence type="ECO:0000259" key="5">
    <source>
        <dbReference type="PROSITE" id="PS50278"/>
    </source>
</evidence>
<dbReference type="EMBL" id="JBHFQA010000017">
    <property type="protein sequence ID" value="KAL2084846.1"/>
    <property type="molecule type" value="Genomic_DNA"/>
</dbReference>
<dbReference type="AlphaFoldDB" id="A0ABD1JFJ9"/>
<reference evidence="6 7" key="1">
    <citation type="submission" date="2024-09" db="EMBL/GenBank/DDBJ databases">
        <title>A chromosome-level genome assembly of Gray's grenadier anchovy, Coilia grayii.</title>
        <authorList>
            <person name="Fu Z."/>
        </authorList>
    </citation>
    <scope>NUCLEOTIDE SEQUENCE [LARGE SCALE GENOMIC DNA]</scope>
    <source>
        <strain evidence="6">G4</strain>
        <tissue evidence="6">Muscle</tissue>
    </source>
</reference>
<dbReference type="Proteomes" id="UP001591681">
    <property type="component" value="Unassembled WGS sequence"/>
</dbReference>
<dbReference type="GO" id="GO:0008083">
    <property type="term" value="F:growth factor activity"/>
    <property type="evidence" value="ECO:0007669"/>
    <property type="project" value="UniProtKB-KW"/>
</dbReference>
<protein>
    <recommendedName>
        <fullName evidence="5">Platelet-derived growth factor (PDGF) family profile domain-containing protein</fullName>
    </recommendedName>
</protein>
<dbReference type="PROSITE" id="PS50278">
    <property type="entry name" value="PDGF_2"/>
    <property type="match status" value="1"/>
</dbReference>
<keyword evidence="1 3" id="KW-0339">Growth factor</keyword>
<gene>
    <name evidence="6" type="ORF">ACEWY4_020364</name>
</gene>
<feature type="compositionally biased region" description="Basic and acidic residues" evidence="4">
    <location>
        <begin position="99"/>
        <end position="111"/>
    </location>
</feature>
<organism evidence="6 7">
    <name type="scientific">Coilia grayii</name>
    <name type="common">Gray's grenadier anchovy</name>
    <dbReference type="NCBI Taxonomy" id="363190"/>
    <lineage>
        <taxon>Eukaryota</taxon>
        <taxon>Metazoa</taxon>
        <taxon>Chordata</taxon>
        <taxon>Craniata</taxon>
        <taxon>Vertebrata</taxon>
        <taxon>Euteleostomi</taxon>
        <taxon>Actinopterygii</taxon>
        <taxon>Neopterygii</taxon>
        <taxon>Teleostei</taxon>
        <taxon>Clupei</taxon>
        <taxon>Clupeiformes</taxon>
        <taxon>Clupeoidei</taxon>
        <taxon>Engraulidae</taxon>
        <taxon>Coilinae</taxon>
        <taxon>Coilia</taxon>
    </lineage>
</organism>
<dbReference type="PANTHER" id="PTHR12025:SF5">
    <property type="entry name" value="VASCULAR ENDOTHELIAL GROWTH FACTOR A, LONG FORM"/>
    <property type="match status" value="1"/>
</dbReference>
<keyword evidence="2" id="KW-1015">Disulfide bond</keyword>
<evidence type="ECO:0000256" key="2">
    <source>
        <dbReference type="ARBA" id="ARBA00023157"/>
    </source>
</evidence>
<dbReference type="PANTHER" id="PTHR12025">
    <property type="entry name" value="VASCULAR ENDOTHELIAL GROWTH FACTOR"/>
    <property type="match status" value="1"/>
</dbReference>
<evidence type="ECO:0000256" key="1">
    <source>
        <dbReference type="ARBA" id="ARBA00023030"/>
    </source>
</evidence>
<dbReference type="InterPro" id="IPR029034">
    <property type="entry name" value="Cystine-knot_cytokine"/>
</dbReference>
<dbReference type="InterPro" id="IPR000072">
    <property type="entry name" value="PDGF/VEGF_dom"/>
</dbReference>
<name>A0ABD1JFJ9_9TELE</name>
<feature type="domain" description="Platelet-derived growth factor (PDGF) family profile" evidence="5">
    <location>
        <begin position="35"/>
        <end position="97"/>
    </location>
</feature>
<dbReference type="SMART" id="SM00141">
    <property type="entry name" value="PDGF"/>
    <property type="match status" value="1"/>
</dbReference>
<keyword evidence="7" id="KW-1185">Reference proteome</keyword>
<dbReference type="SUPFAM" id="SSF57501">
    <property type="entry name" value="Cystine-knot cytokines"/>
    <property type="match status" value="1"/>
</dbReference>
<dbReference type="Gene3D" id="2.10.90.10">
    <property type="entry name" value="Cystine-knot cytokines"/>
    <property type="match status" value="1"/>
</dbReference>
<evidence type="ECO:0000256" key="4">
    <source>
        <dbReference type="SAM" id="MobiDB-lite"/>
    </source>
</evidence>
<evidence type="ECO:0000256" key="3">
    <source>
        <dbReference type="RuleBase" id="RU003818"/>
    </source>
</evidence>
<proteinExistence type="inferred from homology"/>
<dbReference type="Pfam" id="PF00341">
    <property type="entry name" value="PDGF"/>
    <property type="match status" value="1"/>
</dbReference>
<evidence type="ECO:0000313" key="7">
    <source>
        <dbReference type="Proteomes" id="UP001591681"/>
    </source>
</evidence>
<dbReference type="InterPro" id="IPR050507">
    <property type="entry name" value="PDGF/VEGF_growth_factor"/>
</dbReference>
<sequence length="159" mass="18450">MKLFPSWRCITKACVSHGRLWWRSTRSTQRHRVLLSPVLRVLMRCGGCCSDDALECLPTETRNVTLELIRSRPHVTQHPYQLSFTEHTKCKCLPKQEVKVKKEKKPREGRGKGQKRKRKREREASVRLEFYTSTARFRHTGSLSLLVFGLVAAELLCSV</sequence>
<feature type="region of interest" description="Disordered" evidence="4">
    <location>
        <begin position="99"/>
        <end position="121"/>
    </location>
</feature>
<evidence type="ECO:0000313" key="6">
    <source>
        <dbReference type="EMBL" id="KAL2084846.1"/>
    </source>
</evidence>